<evidence type="ECO:0000313" key="1">
    <source>
        <dbReference type="EMBL" id="CAB5187397.1"/>
    </source>
</evidence>
<proteinExistence type="predicted"/>
<dbReference type="EMBL" id="LR798213">
    <property type="protein sequence ID" value="CAB5187397.1"/>
    <property type="molecule type" value="Genomic_DNA"/>
</dbReference>
<sequence length="92" mass="10022">MTKLTGGSADYYKVQVEDPTSGGPAYMAECNDIIEALSMEYDVANAFKAAWRIAAGRQGHGKPGTTEVYDAEKVIFFGQRMLARAQRKASGR</sequence>
<gene>
    <name evidence="1" type="ORF">UFOVP166_42</name>
</gene>
<name>A0A6J7WAK5_9CAUD</name>
<reference evidence="1" key="1">
    <citation type="submission" date="2020-05" db="EMBL/GenBank/DDBJ databases">
        <authorList>
            <person name="Chiriac C."/>
            <person name="Salcher M."/>
            <person name="Ghai R."/>
            <person name="Kavagutti S V."/>
        </authorList>
    </citation>
    <scope>NUCLEOTIDE SEQUENCE</scope>
</reference>
<organism evidence="1">
    <name type="scientific">uncultured Caudovirales phage</name>
    <dbReference type="NCBI Taxonomy" id="2100421"/>
    <lineage>
        <taxon>Viruses</taxon>
        <taxon>Duplodnaviria</taxon>
        <taxon>Heunggongvirae</taxon>
        <taxon>Uroviricota</taxon>
        <taxon>Caudoviricetes</taxon>
        <taxon>Peduoviridae</taxon>
        <taxon>Maltschvirus</taxon>
        <taxon>Maltschvirus maltsch</taxon>
    </lineage>
</organism>
<accession>A0A6J7WAK5</accession>
<protein>
    <submittedName>
        <fullName evidence="1">Uncharacterized protein</fullName>
    </submittedName>
</protein>